<feature type="transmembrane region" description="Helical" evidence="1">
    <location>
        <begin position="14"/>
        <end position="38"/>
    </location>
</feature>
<evidence type="ECO:0000256" key="1">
    <source>
        <dbReference type="SAM" id="Phobius"/>
    </source>
</evidence>
<evidence type="ECO:0000313" key="3">
    <source>
        <dbReference type="Proteomes" id="UP000694480"/>
    </source>
</evidence>
<protein>
    <submittedName>
        <fullName evidence="2">Uncharacterized protein</fullName>
    </submittedName>
</protein>
<evidence type="ECO:0000313" key="2">
    <source>
        <dbReference type="EMBL" id="MBF5027589.1"/>
    </source>
</evidence>
<dbReference type="Proteomes" id="UP000694480">
    <property type="component" value="Unassembled WGS sequence"/>
</dbReference>
<gene>
    <name evidence="2" type="ORF">IC612_07240</name>
</gene>
<proteinExistence type="predicted"/>
<accession>A0A930YWI2</accession>
<keyword evidence="1" id="KW-1133">Transmembrane helix</keyword>
<feature type="transmembrane region" description="Helical" evidence="1">
    <location>
        <begin position="50"/>
        <end position="72"/>
    </location>
</feature>
<keyword evidence="3" id="KW-1185">Reference proteome</keyword>
<dbReference type="EMBL" id="JADKYY010000008">
    <property type="protein sequence ID" value="MBF5027589.1"/>
    <property type="molecule type" value="Genomic_DNA"/>
</dbReference>
<name>A0A930YWI2_9FLAO</name>
<comment type="caution">
    <text evidence="2">The sequence shown here is derived from an EMBL/GenBank/DDBJ whole genome shotgun (WGS) entry which is preliminary data.</text>
</comment>
<organism evidence="2 3">
    <name type="scientific">Planobacterium oryzisoli</name>
    <dbReference type="NCBI Taxonomy" id="2771435"/>
    <lineage>
        <taxon>Bacteria</taxon>
        <taxon>Pseudomonadati</taxon>
        <taxon>Bacteroidota</taxon>
        <taxon>Flavobacteriia</taxon>
        <taxon>Flavobacteriales</taxon>
        <taxon>Weeksellaceae</taxon>
        <taxon>Chryseobacterium group</taxon>
        <taxon>Chryseobacterium</taxon>
    </lineage>
</organism>
<keyword evidence="1" id="KW-0812">Transmembrane</keyword>
<dbReference type="RefSeq" id="WP_194739518.1">
    <property type="nucleotide sequence ID" value="NZ_JADKYY010000008.1"/>
</dbReference>
<reference evidence="2" key="1">
    <citation type="submission" date="2020-11" db="EMBL/GenBank/DDBJ databases">
        <title>Genome seq and assembly of Planobacterium sp.</title>
        <authorList>
            <person name="Chhetri G."/>
        </authorList>
    </citation>
    <scope>NUCLEOTIDE SEQUENCE</scope>
    <source>
        <strain evidence="2">GCR5</strain>
    </source>
</reference>
<dbReference type="AlphaFoldDB" id="A0A930YWI2"/>
<keyword evidence="1" id="KW-0472">Membrane</keyword>
<sequence length="73" mass="8654">METLQFYLLFNTNFMVHTIITLLLTFTLLLTLVFAGYLPNLSLIKKDWKTFYPTLGVGLFFLAVWSLLYYLFF</sequence>